<evidence type="ECO:0000256" key="4">
    <source>
        <dbReference type="ARBA" id="ARBA00022723"/>
    </source>
</evidence>
<dbReference type="EC" id="4.2.1.1" evidence="3 8"/>
<feature type="domain" description="Alpha-carbonic anhydrase" evidence="9">
    <location>
        <begin position="26"/>
        <end position="272"/>
    </location>
</feature>
<dbReference type="GO" id="GO:0008270">
    <property type="term" value="F:zinc ion binding"/>
    <property type="evidence" value="ECO:0007669"/>
    <property type="project" value="UniProtKB-UniRule"/>
</dbReference>
<evidence type="ECO:0000256" key="8">
    <source>
        <dbReference type="RuleBase" id="RU367011"/>
    </source>
</evidence>
<name>A0A7J6MUV1_PERCH</name>
<comment type="catalytic activity">
    <reaction evidence="7 8">
        <text>hydrogencarbonate + H(+) = CO2 + H2O</text>
        <dbReference type="Rhea" id="RHEA:10748"/>
        <dbReference type="ChEBI" id="CHEBI:15377"/>
        <dbReference type="ChEBI" id="CHEBI:15378"/>
        <dbReference type="ChEBI" id="CHEBI:16526"/>
        <dbReference type="ChEBI" id="CHEBI:17544"/>
        <dbReference type="EC" id="4.2.1.1"/>
    </reaction>
</comment>
<dbReference type="PROSITE" id="PS00162">
    <property type="entry name" value="ALPHA_CA_1"/>
    <property type="match status" value="1"/>
</dbReference>
<evidence type="ECO:0000313" key="11">
    <source>
        <dbReference type="Proteomes" id="UP000591131"/>
    </source>
</evidence>
<keyword evidence="5 8" id="KW-0862">Zinc</keyword>
<accession>A0A7J6MUV1</accession>
<dbReference type="InterPro" id="IPR036398">
    <property type="entry name" value="CA_dom_sf"/>
</dbReference>
<evidence type="ECO:0000256" key="1">
    <source>
        <dbReference type="ARBA" id="ARBA00002904"/>
    </source>
</evidence>
<evidence type="ECO:0000313" key="10">
    <source>
        <dbReference type="EMBL" id="KAF4675388.1"/>
    </source>
</evidence>
<dbReference type="SUPFAM" id="SSF51069">
    <property type="entry name" value="Carbonic anhydrase"/>
    <property type="match status" value="1"/>
</dbReference>
<keyword evidence="11" id="KW-1185">Reference proteome</keyword>
<dbReference type="OrthoDB" id="5986706at2759"/>
<feature type="chain" id="PRO_5029931103" description="Carbonic anhydrase" evidence="8">
    <location>
        <begin position="22"/>
        <end position="347"/>
    </location>
</feature>
<gene>
    <name evidence="10" type="ORF">FOL47_007846</name>
</gene>
<keyword evidence="4 8" id="KW-0479">Metal-binding</keyword>
<dbReference type="Gene3D" id="3.10.200.10">
    <property type="entry name" value="Alpha carbonic anhydrase"/>
    <property type="match status" value="1"/>
</dbReference>
<dbReference type="Proteomes" id="UP000591131">
    <property type="component" value="Unassembled WGS sequence"/>
</dbReference>
<evidence type="ECO:0000256" key="6">
    <source>
        <dbReference type="ARBA" id="ARBA00023239"/>
    </source>
</evidence>
<comment type="cofactor">
    <cofactor evidence="8">
        <name>Zn(2+)</name>
        <dbReference type="ChEBI" id="CHEBI:29105"/>
    </cofactor>
</comment>
<dbReference type="InterPro" id="IPR001148">
    <property type="entry name" value="CA_dom"/>
</dbReference>
<proteinExistence type="inferred from homology"/>
<dbReference type="AlphaFoldDB" id="A0A7J6MUV1"/>
<evidence type="ECO:0000256" key="5">
    <source>
        <dbReference type="ARBA" id="ARBA00022833"/>
    </source>
</evidence>
<reference evidence="10 11" key="1">
    <citation type="submission" date="2020-04" db="EMBL/GenBank/DDBJ databases">
        <title>Perkinsus chesapeaki whole genome sequence.</title>
        <authorList>
            <person name="Bogema D.R."/>
        </authorList>
    </citation>
    <scope>NUCLEOTIDE SEQUENCE [LARGE SCALE GENOMIC DNA]</scope>
    <source>
        <strain evidence="10">ATCC PRA-425</strain>
    </source>
</reference>
<comment type="similarity">
    <text evidence="2 8">Belongs to the alpha-carbonic anhydrase family.</text>
</comment>
<keyword evidence="8" id="KW-0732">Signal</keyword>
<organism evidence="10 11">
    <name type="scientific">Perkinsus chesapeaki</name>
    <name type="common">Clam parasite</name>
    <name type="synonym">Perkinsus andrewsi</name>
    <dbReference type="NCBI Taxonomy" id="330153"/>
    <lineage>
        <taxon>Eukaryota</taxon>
        <taxon>Sar</taxon>
        <taxon>Alveolata</taxon>
        <taxon>Perkinsozoa</taxon>
        <taxon>Perkinsea</taxon>
        <taxon>Perkinsida</taxon>
        <taxon>Perkinsidae</taxon>
        <taxon>Perkinsus</taxon>
    </lineage>
</organism>
<comment type="function">
    <text evidence="1 8">Reversible hydration of carbon dioxide.</text>
</comment>
<evidence type="ECO:0000259" key="9">
    <source>
        <dbReference type="PROSITE" id="PS51144"/>
    </source>
</evidence>
<protein>
    <recommendedName>
        <fullName evidence="3 8">Carbonic anhydrase</fullName>
        <ecNumber evidence="3 8">4.2.1.1</ecNumber>
    </recommendedName>
</protein>
<dbReference type="Pfam" id="PF00194">
    <property type="entry name" value="Carb_anhydrase"/>
    <property type="match status" value="1"/>
</dbReference>
<dbReference type="InterPro" id="IPR023561">
    <property type="entry name" value="Carbonic_anhydrase_a-class"/>
</dbReference>
<dbReference type="CDD" id="cd00326">
    <property type="entry name" value="alpha_CA"/>
    <property type="match status" value="1"/>
</dbReference>
<evidence type="ECO:0000256" key="2">
    <source>
        <dbReference type="ARBA" id="ARBA00010718"/>
    </source>
</evidence>
<keyword evidence="6 8" id="KW-0456">Lyase</keyword>
<sequence>MNTFTIASTVVAIVLYQVALAADGSTDWSYDDQLSWPGVCVDGKSQSPISIQTAAIDQSVIINDITINHDVAHNVSIVISGHGMGGIVDSDKYGFNITNVRGYEDDHFVLHHVHPHWGLSNYTGSEHLIEGKAYPLEMHFVHYNDKFNSLGEAKGQPGGLAVIGVLFEIGEANSEIAKFLDSILAGRSTVDSVDLTALMPVDASTMFYAYNGSLTTPTCDENLLWHVAKTTMTVSEDQLEVLRGAVGPSGELIAPNYREAQPLNDRKIYVTEGMKDDVNGYCSSLCDSIPSCNDSKYGSYCKSNGVCYGIYHSDDSYCFQPTQYDTCDDSILEPVECSYQPDDHFTI</sequence>
<dbReference type="PANTHER" id="PTHR18952:SF265">
    <property type="entry name" value="CARBONIC ANHYDRASE"/>
    <property type="match status" value="1"/>
</dbReference>
<dbReference type="SMART" id="SM01057">
    <property type="entry name" value="Carb_anhydrase"/>
    <property type="match status" value="1"/>
</dbReference>
<dbReference type="GO" id="GO:0004089">
    <property type="term" value="F:carbonate dehydratase activity"/>
    <property type="evidence" value="ECO:0007669"/>
    <property type="project" value="UniProtKB-UniRule"/>
</dbReference>
<feature type="signal peptide" evidence="8">
    <location>
        <begin position="1"/>
        <end position="21"/>
    </location>
</feature>
<comment type="caution">
    <text evidence="10">The sequence shown here is derived from an EMBL/GenBank/DDBJ whole genome shotgun (WGS) entry which is preliminary data.</text>
</comment>
<dbReference type="EMBL" id="JAAPAO010000048">
    <property type="protein sequence ID" value="KAF4675388.1"/>
    <property type="molecule type" value="Genomic_DNA"/>
</dbReference>
<dbReference type="InterPro" id="IPR018338">
    <property type="entry name" value="Carbonic_anhydrase_a-class_CS"/>
</dbReference>
<dbReference type="PROSITE" id="PS51144">
    <property type="entry name" value="ALPHA_CA_2"/>
    <property type="match status" value="1"/>
</dbReference>
<dbReference type="PANTHER" id="PTHR18952">
    <property type="entry name" value="CARBONIC ANHYDRASE"/>
    <property type="match status" value="1"/>
</dbReference>
<evidence type="ECO:0000256" key="3">
    <source>
        <dbReference type="ARBA" id="ARBA00012925"/>
    </source>
</evidence>
<evidence type="ECO:0000256" key="7">
    <source>
        <dbReference type="ARBA" id="ARBA00048348"/>
    </source>
</evidence>